<dbReference type="InParanoid" id="G9MJT5"/>
<dbReference type="InterPro" id="IPR025444">
    <property type="entry name" value="Monooxy_af470"/>
</dbReference>
<evidence type="ECO:0008006" key="4">
    <source>
        <dbReference type="Google" id="ProtNLM"/>
    </source>
</evidence>
<organism evidence="2 3">
    <name type="scientific">Hypocrea virens (strain Gv29-8 / FGSC 10586)</name>
    <name type="common">Gliocladium virens</name>
    <name type="synonym">Trichoderma virens</name>
    <dbReference type="NCBI Taxonomy" id="413071"/>
    <lineage>
        <taxon>Eukaryota</taxon>
        <taxon>Fungi</taxon>
        <taxon>Dikarya</taxon>
        <taxon>Ascomycota</taxon>
        <taxon>Pezizomycotina</taxon>
        <taxon>Sordariomycetes</taxon>
        <taxon>Hypocreomycetidae</taxon>
        <taxon>Hypocreales</taxon>
        <taxon>Hypocreaceae</taxon>
        <taxon>Trichoderma</taxon>
    </lineage>
</organism>
<dbReference type="AlphaFoldDB" id="G9MJT5"/>
<sequence length="293" mass="33155">MAAKMDFQHYAPQIDRIHKATPKETASIAFWNTVRENFTISTWMAMGAVLQGLLVLFARPTFAVAPAALLLLYRFSHTMLMHYGVIRNTQMADVISGKYTVQIPDKDGNPPSEPSGTDVAVIMLGLRNNHALGMFGTGGRETFLRFKAMFQELEDNKDSGFLGSSWYRSANERLTGNGFMTVCYFRSVEDIDRFAHGPLHRDTWDWFNNLVKTHPHLSIMHEVYTARKKNWENIFINYHLTGIGKILKPVIVNGKEYTPIANAQRGPLSTHKGRIGKSGSIINEKEYLIDAEE</sequence>
<evidence type="ECO:0000256" key="1">
    <source>
        <dbReference type="SAM" id="Phobius"/>
    </source>
</evidence>
<dbReference type="eggNOG" id="ENOG502S8K0">
    <property type="taxonomic scope" value="Eukaryota"/>
</dbReference>
<dbReference type="GeneID" id="25791418"/>
<keyword evidence="3" id="KW-1185">Reference proteome</keyword>
<dbReference type="EMBL" id="ABDF02000003">
    <property type="protein sequence ID" value="EHK25746.1"/>
    <property type="molecule type" value="Genomic_DNA"/>
</dbReference>
<keyword evidence="1" id="KW-1133">Transmembrane helix</keyword>
<evidence type="ECO:0000313" key="3">
    <source>
        <dbReference type="Proteomes" id="UP000007115"/>
    </source>
</evidence>
<dbReference type="RefSeq" id="XP_013959946.1">
    <property type="nucleotide sequence ID" value="XM_014104471.1"/>
</dbReference>
<proteinExistence type="predicted"/>
<evidence type="ECO:0000313" key="2">
    <source>
        <dbReference type="EMBL" id="EHK25746.1"/>
    </source>
</evidence>
<comment type="caution">
    <text evidence="2">The sequence shown here is derived from an EMBL/GenBank/DDBJ whole genome shotgun (WGS) entry which is preliminary data.</text>
</comment>
<keyword evidence="1" id="KW-0472">Membrane</keyword>
<dbReference type="Proteomes" id="UP000007115">
    <property type="component" value="Unassembled WGS sequence"/>
</dbReference>
<dbReference type="OrthoDB" id="3202396at2759"/>
<accession>G9MJT5</accession>
<dbReference type="OMA" id="HPHLSIM"/>
<reference evidence="2 3" key="1">
    <citation type="journal article" date="2011" name="Genome Biol.">
        <title>Comparative genome sequence analysis underscores mycoparasitism as the ancestral life style of Trichoderma.</title>
        <authorList>
            <person name="Kubicek C.P."/>
            <person name="Herrera-Estrella A."/>
            <person name="Seidl-Seiboth V."/>
            <person name="Martinez D.A."/>
            <person name="Druzhinina I.S."/>
            <person name="Thon M."/>
            <person name="Zeilinger S."/>
            <person name="Casas-Flores S."/>
            <person name="Horwitz B.A."/>
            <person name="Mukherjee P.K."/>
            <person name="Mukherjee M."/>
            <person name="Kredics L."/>
            <person name="Alcaraz L.D."/>
            <person name="Aerts A."/>
            <person name="Antal Z."/>
            <person name="Atanasova L."/>
            <person name="Cervantes-Badillo M.G."/>
            <person name="Challacombe J."/>
            <person name="Chertkov O."/>
            <person name="McCluskey K."/>
            <person name="Coulpier F."/>
            <person name="Deshpande N."/>
            <person name="von Doehren H."/>
            <person name="Ebbole D.J."/>
            <person name="Esquivel-Naranjo E.U."/>
            <person name="Fekete E."/>
            <person name="Flipphi M."/>
            <person name="Glaser F."/>
            <person name="Gomez-Rodriguez E.Y."/>
            <person name="Gruber S."/>
            <person name="Han C."/>
            <person name="Henrissat B."/>
            <person name="Hermosa R."/>
            <person name="Hernandez-Onate M."/>
            <person name="Karaffa L."/>
            <person name="Kosti I."/>
            <person name="Le Crom S."/>
            <person name="Lindquist E."/>
            <person name="Lucas S."/>
            <person name="Luebeck M."/>
            <person name="Luebeck P.S."/>
            <person name="Margeot A."/>
            <person name="Metz B."/>
            <person name="Misra M."/>
            <person name="Nevalainen H."/>
            <person name="Omann M."/>
            <person name="Packer N."/>
            <person name="Perrone G."/>
            <person name="Uresti-Rivera E.E."/>
            <person name="Salamov A."/>
            <person name="Schmoll M."/>
            <person name="Seiboth B."/>
            <person name="Shapiro H."/>
            <person name="Sukno S."/>
            <person name="Tamayo-Ramos J.A."/>
            <person name="Tisch D."/>
            <person name="Wiest A."/>
            <person name="Wilkinson H.H."/>
            <person name="Zhang M."/>
            <person name="Coutinho P.M."/>
            <person name="Kenerley C.M."/>
            <person name="Monte E."/>
            <person name="Baker S.E."/>
            <person name="Grigoriev I.V."/>
        </authorList>
    </citation>
    <scope>NUCLEOTIDE SEQUENCE [LARGE SCALE GENOMIC DNA]</scope>
    <source>
        <strain evidence="3">Gv29-8 / FGSC 10586</strain>
    </source>
</reference>
<dbReference type="InterPro" id="IPR011008">
    <property type="entry name" value="Dimeric_a/b-barrel"/>
</dbReference>
<dbReference type="HOGENOM" id="CLU_053354_1_0_1"/>
<dbReference type="STRING" id="413071.G9MJT5"/>
<gene>
    <name evidence="2" type="ORF">TRIVIDRAFT_219507</name>
</gene>
<name>G9MJT5_HYPVG</name>
<dbReference type="SUPFAM" id="SSF54909">
    <property type="entry name" value="Dimeric alpha+beta barrel"/>
    <property type="match status" value="1"/>
</dbReference>
<keyword evidence="1" id="KW-0812">Transmembrane</keyword>
<dbReference type="VEuPathDB" id="FungiDB:TRIVIDRAFT_219507"/>
<dbReference type="Pfam" id="PF13826">
    <property type="entry name" value="Monooxy_af470-like"/>
    <property type="match status" value="1"/>
</dbReference>
<protein>
    <recommendedName>
        <fullName evidence="4">Monooxygenase</fullName>
    </recommendedName>
</protein>
<feature type="transmembrane region" description="Helical" evidence="1">
    <location>
        <begin position="48"/>
        <end position="73"/>
    </location>
</feature>